<comment type="caution">
    <text evidence="4">The sequence shown here is derived from an EMBL/GenBank/DDBJ whole genome shotgun (WGS) entry which is preliminary data.</text>
</comment>
<feature type="transmembrane region" description="Helical" evidence="2">
    <location>
        <begin position="59"/>
        <end position="80"/>
    </location>
</feature>
<keyword evidence="2" id="KW-0472">Membrane</keyword>
<reference evidence="4 5" key="1">
    <citation type="submission" date="2024-04" db="EMBL/GenBank/DDBJ databases">
        <title>Polymorphospora sp. isolated from Baiyangdian Lake in Xiong'an New Area.</title>
        <authorList>
            <person name="Zhang X."/>
            <person name="Liu J."/>
        </authorList>
    </citation>
    <scope>NUCLEOTIDE SEQUENCE [LARGE SCALE GENOMIC DNA]</scope>
    <source>
        <strain evidence="4 5">2-325</strain>
    </source>
</reference>
<keyword evidence="5" id="KW-1185">Reference proteome</keyword>
<evidence type="ECO:0000259" key="3">
    <source>
        <dbReference type="SMART" id="SM00460"/>
    </source>
</evidence>
<dbReference type="SMART" id="SM00460">
    <property type="entry name" value="TGc"/>
    <property type="match status" value="1"/>
</dbReference>
<accession>A0ABV5D0S8</accession>
<evidence type="ECO:0000313" key="4">
    <source>
        <dbReference type="EMBL" id="MFB6396871.1"/>
    </source>
</evidence>
<dbReference type="RefSeq" id="WP_375736159.1">
    <property type="nucleotide sequence ID" value="NZ_JBCGDC010000111.1"/>
</dbReference>
<keyword evidence="2" id="KW-1133">Transmembrane helix</keyword>
<dbReference type="InterPro" id="IPR052901">
    <property type="entry name" value="Bact_TGase-like"/>
</dbReference>
<feature type="region of interest" description="Disordered" evidence="1">
    <location>
        <begin position="190"/>
        <end position="221"/>
    </location>
</feature>
<feature type="domain" description="Transglutaminase-like" evidence="3">
    <location>
        <begin position="518"/>
        <end position="584"/>
    </location>
</feature>
<proteinExistence type="predicted"/>
<organism evidence="4 5">
    <name type="scientific">Polymorphospora lycopeni</name>
    <dbReference type="NCBI Taxonomy" id="3140240"/>
    <lineage>
        <taxon>Bacteria</taxon>
        <taxon>Bacillati</taxon>
        <taxon>Actinomycetota</taxon>
        <taxon>Actinomycetes</taxon>
        <taxon>Micromonosporales</taxon>
        <taxon>Micromonosporaceae</taxon>
        <taxon>Polymorphospora</taxon>
    </lineage>
</organism>
<feature type="transmembrane region" description="Helical" evidence="2">
    <location>
        <begin position="143"/>
        <end position="161"/>
    </location>
</feature>
<dbReference type="SUPFAM" id="SSF54001">
    <property type="entry name" value="Cysteine proteinases"/>
    <property type="match status" value="1"/>
</dbReference>
<dbReference type="Pfam" id="PF11992">
    <property type="entry name" value="TgpA_N"/>
    <property type="match status" value="1"/>
</dbReference>
<feature type="compositionally biased region" description="Pro residues" evidence="1">
    <location>
        <begin position="598"/>
        <end position="609"/>
    </location>
</feature>
<feature type="transmembrane region" description="Helical" evidence="2">
    <location>
        <begin position="640"/>
        <end position="663"/>
    </location>
</feature>
<protein>
    <submittedName>
        <fullName evidence="4">TransglutaminaseTgpA domain-containing protein</fullName>
    </submittedName>
</protein>
<feature type="compositionally biased region" description="Low complexity" evidence="1">
    <location>
        <begin position="307"/>
        <end position="317"/>
    </location>
</feature>
<feature type="transmembrane region" description="Helical" evidence="2">
    <location>
        <begin position="230"/>
        <end position="253"/>
    </location>
</feature>
<evidence type="ECO:0000313" key="5">
    <source>
        <dbReference type="Proteomes" id="UP001582793"/>
    </source>
</evidence>
<gene>
    <name evidence="4" type="ORF">AAFH96_27775</name>
</gene>
<dbReference type="InterPro" id="IPR002931">
    <property type="entry name" value="Transglutaminase-like"/>
</dbReference>
<feature type="transmembrane region" description="Helical" evidence="2">
    <location>
        <begin position="167"/>
        <end position="185"/>
    </location>
</feature>
<feature type="region of interest" description="Disordered" evidence="1">
    <location>
        <begin position="300"/>
        <end position="333"/>
    </location>
</feature>
<dbReference type="PANTHER" id="PTHR42736">
    <property type="entry name" value="PROTEIN-GLUTAMINE GAMMA-GLUTAMYLTRANSFERASE"/>
    <property type="match status" value="1"/>
</dbReference>
<feature type="transmembrane region" description="Helical" evidence="2">
    <location>
        <begin position="36"/>
        <end position="52"/>
    </location>
</feature>
<evidence type="ECO:0000256" key="2">
    <source>
        <dbReference type="SAM" id="Phobius"/>
    </source>
</evidence>
<dbReference type="InterPro" id="IPR038765">
    <property type="entry name" value="Papain-like_cys_pep_sf"/>
</dbReference>
<dbReference type="Gene3D" id="3.10.620.30">
    <property type="match status" value="1"/>
</dbReference>
<sequence length="803" mass="83523">MVRWSRDLPVAVTLIAMIGLAGEALGRIYAGPLLTQLIWGAAAGSVAVGVAARRLPSWLVAPLSVAAMTGYTLLALHLAAGRADLPDPLGVLVADAVRNGIPRLLTSMIPVEAIPDTVIVPLVAAWLTGLAGTEVALRAARPLLGYLPPTLLYAGAVYVVGPNADQARWLTLAFAAAAVVGLAVTGRPAVSTPGRTGSPAASAPYGPAQPVAATGDDTPARTRAATRARAVAGSAAGAAVVVALAAAVAPVVATRVGGTPVDPRRYVQPPQVDSLDENPLIRISGWALEPEQLLFDVTTLDNGGAGPATDGAAADPDQPTPDEGTDDAGPAGAPTRIRLAVLSDYDGVTWRVGATYRNAGRILPPPTPNPDTTVDTVRQEITVADLTGRLLPAVPTPRQVDGARIAYDQDTGTLIHPDGLTPGLRYTVTSARERPDANLLSTADVPAGPAVARVLRVGDGTPDRMRRLADQLATDNGAPYDRALAIEEFLSTHYRLDADAPSGHAYPNLEFFLFGPRNAGGQRGTSEQFAASFAVLGRLTGLPTRVVVGFRSATGTGPVRGGDAYAWPEVYFTGPGWVAFDPLPRPDTQPRPVEQDFRPPPQEPTPPPTEEPEPTDTPGAEPSTEAAADRPRPGGLSGPLLASGGAGLLVVLAAGLAALVVLLRRAQRQRRLADGPPPQRIAGAWREVTDALRLAGRPAPPHLAATEVAAHAAAAATPPPVPDPPDTAADPAAAGKIRLPLPPLDDLANLVNRAAFAPEAASDDDARRAADRATAYTDTLRARQSWWRRLLWSLHPGPLRWRR</sequence>
<name>A0ABV5D0S8_9ACTN</name>
<feature type="compositionally biased region" description="Low complexity" evidence="1">
    <location>
        <begin position="197"/>
        <end position="221"/>
    </location>
</feature>
<feature type="transmembrane region" description="Helical" evidence="2">
    <location>
        <begin position="113"/>
        <end position="131"/>
    </location>
</feature>
<feature type="region of interest" description="Disordered" evidence="1">
    <location>
        <begin position="708"/>
        <end position="732"/>
    </location>
</feature>
<keyword evidence="2" id="KW-0812">Transmembrane</keyword>
<dbReference type="PANTHER" id="PTHR42736:SF1">
    <property type="entry name" value="PROTEIN-GLUTAMINE GAMMA-GLUTAMYLTRANSFERASE"/>
    <property type="match status" value="1"/>
</dbReference>
<dbReference type="Pfam" id="PF01841">
    <property type="entry name" value="Transglut_core"/>
    <property type="match status" value="1"/>
</dbReference>
<dbReference type="Proteomes" id="UP001582793">
    <property type="component" value="Unassembled WGS sequence"/>
</dbReference>
<evidence type="ECO:0000256" key="1">
    <source>
        <dbReference type="SAM" id="MobiDB-lite"/>
    </source>
</evidence>
<dbReference type="InterPro" id="IPR021878">
    <property type="entry name" value="TgpA_N"/>
</dbReference>
<dbReference type="EMBL" id="JBCGDC010000111">
    <property type="protein sequence ID" value="MFB6396871.1"/>
    <property type="molecule type" value="Genomic_DNA"/>
</dbReference>
<feature type="region of interest" description="Disordered" evidence="1">
    <location>
        <begin position="581"/>
        <end position="638"/>
    </location>
</feature>